<dbReference type="EMBL" id="OBDO01000010">
    <property type="protein sequence ID" value="SNX98485.1"/>
    <property type="molecule type" value="Genomic_DNA"/>
</dbReference>
<dbReference type="Gene3D" id="3.40.50.12780">
    <property type="entry name" value="N-terminal domain of ligase-like"/>
    <property type="match status" value="1"/>
</dbReference>
<protein>
    <submittedName>
        <fullName evidence="1">TIGR03089 family protein</fullName>
    </submittedName>
</protein>
<dbReference type="OrthoDB" id="3396763at2"/>
<dbReference type="SUPFAM" id="SSF56801">
    <property type="entry name" value="Acetyl-CoA synthetase-like"/>
    <property type="match status" value="1"/>
</dbReference>
<reference evidence="1 2" key="1">
    <citation type="submission" date="2017-09" db="EMBL/GenBank/DDBJ databases">
        <authorList>
            <person name="Ehlers B."/>
            <person name="Leendertz F.H."/>
        </authorList>
    </citation>
    <scope>NUCLEOTIDE SEQUENCE [LARGE SCALE GENOMIC DNA]</scope>
    <source>
        <strain evidence="1 2">DSM 46844</strain>
    </source>
</reference>
<organism evidence="1 2">
    <name type="scientific">Geodermatophilus sabuli</name>
    <dbReference type="NCBI Taxonomy" id="1564158"/>
    <lineage>
        <taxon>Bacteria</taxon>
        <taxon>Bacillati</taxon>
        <taxon>Actinomycetota</taxon>
        <taxon>Actinomycetes</taxon>
        <taxon>Geodermatophilales</taxon>
        <taxon>Geodermatophilaceae</taxon>
        <taxon>Geodermatophilus</taxon>
    </lineage>
</organism>
<dbReference type="InterPro" id="IPR042099">
    <property type="entry name" value="ANL_N_sf"/>
</dbReference>
<dbReference type="RefSeq" id="WP_097208387.1">
    <property type="nucleotide sequence ID" value="NZ_JACHXB010000005.1"/>
</dbReference>
<dbReference type="AlphaFoldDB" id="A0A285EHC6"/>
<keyword evidence="2" id="KW-1185">Reference proteome</keyword>
<evidence type="ECO:0000313" key="2">
    <source>
        <dbReference type="Proteomes" id="UP000219514"/>
    </source>
</evidence>
<sequence length="263" mass="27190">MADTPADLLAARLRRDAAAPLVTYYDDTTGERVELSGATLANWVAKTANLLQDEFDVTAGSTVALALPVHWQTAAALLAVWSCGATVLDTAAEDDGRLDGADVVLAAQDRLAPLEEQDLPELLGLSLHPLGLGMTGYSGPARDFALEVRAHGDVFSPWQQPDPGAPGLALGGLELTLGGLVDTARELAGRLELAAGDRVLVDERTAEEAGPVAWLLTPLAAGASIVLVHSPVAGTLPARAAAERVTATLGCTIEGIRELGRPA</sequence>
<dbReference type="Proteomes" id="UP000219514">
    <property type="component" value="Unassembled WGS sequence"/>
</dbReference>
<dbReference type="NCBIfam" id="TIGR03089">
    <property type="entry name" value="TIGR03089 family protein"/>
    <property type="match status" value="1"/>
</dbReference>
<gene>
    <name evidence="1" type="ORF">SAMN06893097_110269</name>
</gene>
<dbReference type="InterPro" id="IPR017523">
    <property type="entry name" value="Rv3268"/>
</dbReference>
<accession>A0A285EHC6</accession>
<name>A0A285EHC6_9ACTN</name>
<evidence type="ECO:0000313" key="1">
    <source>
        <dbReference type="EMBL" id="SNX98485.1"/>
    </source>
</evidence>
<proteinExistence type="predicted"/>